<feature type="chain" id="PRO_5041704283" evidence="1">
    <location>
        <begin position="25"/>
        <end position="418"/>
    </location>
</feature>
<accession>A0AA92UXN5</accession>
<dbReference type="EMBL" id="QSFW01000037">
    <property type="protein sequence ID" value="RHA82930.1"/>
    <property type="molecule type" value="Genomic_DNA"/>
</dbReference>
<dbReference type="SUPFAM" id="SSF56973">
    <property type="entry name" value="Aerolisin/ETX pore-forming domain"/>
    <property type="match status" value="1"/>
</dbReference>
<dbReference type="CDD" id="cd20240">
    <property type="entry name" value="PFM_aerolysin-like"/>
    <property type="match status" value="1"/>
</dbReference>
<sequence length="418" mass="46506">MNEMKKIVFLLAFTLLLFCGCKQDVDFGTESVSNEEIFSNFEDSLVVASSPYSAFYNEMRKSLKTRSSYSSTGEVGIKDILGFPVNIQVVQNIYNKKFLQYNGLHKAITLSNFSSNTEDNLFVLHEDPLTDEVYITPYKLSDNKYYLGAASQKGSSVWSLYALSGEPTNGGYWEISKGQTEYSFVLKNTQVLEQGPGGWSDIYSLALAVEDNQLKFQKYASKGNQEFIITPNDEFEVKSLKVDNAASRFLDSPDFVIEEIYTNNSSLAQELTTNVSKKATNISNFSRSTSVNTKVSHDVKVGVGIVSGSAHVEIGKNSTWNYGESESIEDSRNYNFPIKVAPKTRIRVTISVGQKTCELKYTAVLKGKNTGVTLTEQGIWNNVSCTNILVDVQEEDLSGNVLKSKKFEGIPSTRVTFD</sequence>
<gene>
    <name evidence="2" type="ORF">DW916_13825</name>
</gene>
<feature type="signal peptide" evidence="1">
    <location>
        <begin position="1"/>
        <end position="24"/>
    </location>
</feature>
<protein>
    <submittedName>
        <fullName evidence="2">Uncharacterized protein</fullName>
    </submittedName>
</protein>
<reference evidence="2 3" key="1">
    <citation type="submission" date="2018-08" db="EMBL/GenBank/DDBJ databases">
        <title>A genome reference for cultivated species of the human gut microbiota.</title>
        <authorList>
            <person name="Zou Y."/>
            <person name="Xue W."/>
            <person name="Luo G."/>
        </authorList>
    </citation>
    <scope>NUCLEOTIDE SEQUENCE [LARGE SCALE GENOMIC DNA]</scope>
    <source>
        <strain evidence="2 3">AM42-23AC</strain>
    </source>
</reference>
<dbReference type="Gene3D" id="2.170.15.10">
    <property type="entry name" value="Proaerolysin, chain A, domain 3"/>
    <property type="match status" value="1"/>
</dbReference>
<organism evidence="2 3">
    <name type="scientific">Segatella copri</name>
    <dbReference type="NCBI Taxonomy" id="165179"/>
    <lineage>
        <taxon>Bacteria</taxon>
        <taxon>Pseudomonadati</taxon>
        <taxon>Bacteroidota</taxon>
        <taxon>Bacteroidia</taxon>
        <taxon>Bacteroidales</taxon>
        <taxon>Prevotellaceae</taxon>
        <taxon>Segatella</taxon>
    </lineage>
</organism>
<evidence type="ECO:0000313" key="2">
    <source>
        <dbReference type="EMBL" id="RHA82930.1"/>
    </source>
</evidence>
<proteinExistence type="predicted"/>
<dbReference type="AlphaFoldDB" id="A0AA92UXN5"/>
<keyword evidence="1" id="KW-0732">Signal</keyword>
<evidence type="ECO:0000313" key="3">
    <source>
        <dbReference type="Proteomes" id="UP000284990"/>
    </source>
</evidence>
<name>A0AA92UXN5_9BACT</name>
<evidence type="ECO:0000256" key="1">
    <source>
        <dbReference type="SAM" id="SignalP"/>
    </source>
</evidence>
<dbReference type="Proteomes" id="UP000284990">
    <property type="component" value="Unassembled WGS sequence"/>
</dbReference>
<dbReference type="PROSITE" id="PS51257">
    <property type="entry name" value="PROKAR_LIPOPROTEIN"/>
    <property type="match status" value="1"/>
</dbReference>
<comment type="caution">
    <text evidence="2">The sequence shown here is derived from an EMBL/GenBank/DDBJ whole genome shotgun (WGS) entry which is preliminary data.</text>
</comment>